<comment type="caution">
    <text evidence="1">The sequence shown here is derived from an EMBL/GenBank/DDBJ whole genome shotgun (WGS) entry which is preliminary data.</text>
</comment>
<accession>A0A367GKD7</accession>
<organism evidence="1 2">
    <name type="scientific">Mucilaginibacter hurinus</name>
    <dbReference type="NCBI Taxonomy" id="2201324"/>
    <lineage>
        <taxon>Bacteria</taxon>
        <taxon>Pseudomonadati</taxon>
        <taxon>Bacteroidota</taxon>
        <taxon>Sphingobacteriia</taxon>
        <taxon>Sphingobacteriales</taxon>
        <taxon>Sphingobacteriaceae</taxon>
        <taxon>Mucilaginibacter</taxon>
    </lineage>
</organism>
<proteinExistence type="predicted"/>
<name>A0A367GKD7_9SPHI</name>
<keyword evidence="2" id="KW-1185">Reference proteome</keyword>
<protein>
    <recommendedName>
        <fullName evidence="3">Lipoprotein</fullName>
    </recommendedName>
</protein>
<dbReference type="PROSITE" id="PS51257">
    <property type="entry name" value="PROKAR_LIPOPROTEIN"/>
    <property type="match status" value="1"/>
</dbReference>
<reference evidence="1 2" key="1">
    <citation type="submission" date="2018-05" db="EMBL/GenBank/DDBJ databases">
        <title>Mucilaginibacter hurinus sp. nov., isolated from briquette warehouse soil.</title>
        <authorList>
            <person name="Choi L."/>
        </authorList>
    </citation>
    <scope>NUCLEOTIDE SEQUENCE [LARGE SCALE GENOMIC DNA]</scope>
    <source>
        <strain evidence="1 2">ZR32</strain>
    </source>
</reference>
<dbReference type="Proteomes" id="UP000253209">
    <property type="component" value="Unassembled WGS sequence"/>
</dbReference>
<dbReference type="AlphaFoldDB" id="A0A367GKD7"/>
<evidence type="ECO:0000313" key="1">
    <source>
        <dbReference type="EMBL" id="RCH53929.1"/>
    </source>
</evidence>
<evidence type="ECO:0008006" key="3">
    <source>
        <dbReference type="Google" id="ProtNLM"/>
    </source>
</evidence>
<evidence type="ECO:0000313" key="2">
    <source>
        <dbReference type="Proteomes" id="UP000253209"/>
    </source>
</evidence>
<gene>
    <name evidence="1" type="ORF">DJ568_15430</name>
</gene>
<sequence>MSKISKCLLFILVTTLSACDYKNKYQTENYNMEINMYSQCKVNFNTGVISARISQDSTYLDTIEFSKEERSAIAEAFNKRKIFEFKGEYSYFTGPAIMPPSTIGIKLYTDNKLQGEITVFDNAKINYWYPFGKRYNVIKFRDELKELIESKKEYKMARQVIIENSKGFSI</sequence>
<dbReference type="EMBL" id="QGDC01000009">
    <property type="protein sequence ID" value="RCH53929.1"/>
    <property type="molecule type" value="Genomic_DNA"/>
</dbReference>